<dbReference type="Proteomes" id="UP001188597">
    <property type="component" value="Unassembled WGS sequence"/>
</dbReference>
<proteinExistence type="predicted"/>
<reference evidence="3" key="1">
    <citation type="submission" date="2022-12" db="EMBL/GenBank/DDBJ databases">
        <title>Draft genome assemblies for two species of Escallonia (Escalloniales).</title>
        <authorList>
            <person name="Chanderbali A."/>
            <person name="Dervinis C."/>
            <person name="Anghel I."/>
            <person name="Soltis D."/>
            <person name="Soltis P."/>
            <person name="Zapata F."/>
        </authorList>
    </citation>
    <scope>NUCLEOTIDE SEQUENCE</scope>
    <source>
        <strain evidence="3">UCBG64.0493</strain>
        <tissue evidence="3">Leaf</tissue>
    </source>
</reference>
<comment type="caution">
    <text evidence="3">The sequence shown here is derived from an EMBL/GenBank/DDBJ whole genome shotgun (WGS) entry which is preliminary data.</text>
</comment>
<accession>A0AA88WQY1</accession>
<evidence type="ECO:0000313" key="3">
    <source>
        <dbReference type="EMBL" id="KAK3032396.1"/>
    </source>
</evidence>
<dbReference type="PANTHER" id="PTHR47592:SF27">
    <property type="entry name" value="OS08G0421700 PROTEIN"/>
    <property type="match status" value="1"/>
</dbReference>
<name>A0AA88WQY1_9ASTE</name>
<organism evidence="3 4">
    <name type="scientific">Escallonia herrerae</name>
    <dbReference type="NCBI Taxonomy" id="1293975"/>
    <lineage>
        <taxon>Eukaryota</taxon>
        <taxon>Viridiplantae</taxon>
        <taxon>Streptophyta</taxon>
        <taxon>Embryophyta</taxon>
        <taxon>Tracheophyta</taxon>
        <taxon>Spermatophyta</taxon>
        <taxon>Magnoliopsida</taxon>
        <taxon>eudicotyledons</taxon>
        <taxon>Gunneridae</taxon>
        <taxon>Pentapetalae</taxon>
        <taxon>asterids</taxon>
        <taxon>campanulids</taxon>
        <taxon>Escalloniales</taxon>
        <taxon>Escalloniaceae</taxon>
        <taxon>Escallonia</taxon>
    </lineage>
</organism>
<feature type="domain" description="Reverse transcriptase Ty1/copia-type" evidence="2">
    <location>
        <begin position="351"/>
        <end position="556"/>
    </location>
</feature>
<dbReference type="Pfam" id="PF07727">
    <property type="entry name" value="RVT_2"/>
    <property type="match status" value="1"/>
</dbReference>
<dbReference type="SUPFAM" id="SSF56672">
    <property type="entry name" value="DNA/RNA polymerases"/>
    <property type="match status" value="1"/>
</dbReference>
<sequence length="574" mass="66319">MATSETISESGPVHPSGGTVYATPYVAPAHGSVGLGERPKKFNGKDFKRWQQKMLFYLTTLNLARFLQEDAPDLGENPDRQTVAAVDAWKHSDFLCKNYILNGLDNALYNVYSPMVNAKALWESLERKYKTKDAGSKKFVVGKFLDFKMVDSKTVISQVQEFQLILHDIHTEGMVLVESFQVAALIEKLPPTWKDFKNYLKHKRKEMKLEDLIVRLRIEEDNRQSEKKAGNYHQEVRANVVEQVHKSEIDDIHVNTIMETRNAHFFEDVFPYKVAQERNSLERTSMDQDPSQEEDEPRRSKRARMSTSFGPDFLTYLLENEPRTYSEAMSSPEAPHWKEAVNSEIESIMQNHTWELVDLPPGNKPLGCKWIFKRKMKIDGTIEKYKARLVVKGYRQKEGLDYFDTYSPVTRITSIRILIAIAAINNLEIRQMDVKTTFLNEEIYIEQPEGFVAPNHKRKVCKLVKSLYGLKQAPKQWHEKFDKVMIENGFRINECDKCVYVKGTENGYVIVCLYVDDMLIIGSNNEFIKATKKMLTSKFEMKDMGVADVILDLECSYFQTYYRCILGGFSSGDR</sequence>
<protein>
    <recommendedName>
        <fullName evidence="2">Reverse transcriptase Ty1/copia-type domain-containing protein</fullName>
    </recommendedName>
</protein>
<dbReference type="Pfam" id="PF14223">
    <property type="entry name" value="Retrotran_gag_2"/>
    <property type="match status" value="1"/>
</dbReference>
<evidence type="ECO:0000256" key="1">
    <source>
        <dbReference type="SAM" id="MobiDB-lite"/>
    </source>
</evidence>
<feature type="region of interest" description="Disordered" evidence="1">
    <location>
        <begin position="280"/>
        <end position="305"/>
    </location>
</feature>
<dbReference type="EMBL" id="JAVXUP010000270">
    <property type="protein sequence ID" value="KAK3032396.1"/>
    <property type="molecule type" value="Genomic_DNA"/>
</dbReference>
<evidence type="ECO:0000313" key="4">
    <source>
        <dbReference type="Proteomes" id="UP001188597"/>
    </source>
</evidence>
<dbReference type="InterPro" id="IPR013103">
    <property type="entry name" value="RVT_2"/>
</dbReference>
<dbReference type="PANTHER" id="PTHR47592">
    <property type="entry name" value="PBF68 PROTEIN"/>
    <property type="match status" value="1"/>
</dbReference>
<gene>
    <name evidence="3" type="ORF">RJ639_036413</name>
</gene>
<evidence type="ECO:0000259" key="2">
    <source>
        <dbReference type="Pfam" id="PF07727"/>
    </source>
</evidence>
<keyword evidence="4" id="KW-1185">Reference proteome</keyword>
<dbReference type="InterPro" id="IPR043502">
    <property type="entry name" value="DNA/RNA_pol_sf"/>
</dbReference>
<dbReference type="AlphaFoldDB" id="A0AA88WQY1"/>